<dbReference type="GO" id="GO:0016020">
    <property type="term" value="C:membrane"/>
    <property type="evidence" value="ECO:0007669"/>
    <property type="project" value="UniProtKB-SubCell"/>
</dbReference>
<evidence type="ECO:0000256" key="1">
    <source>
        <dbReference type="ARBA" id="ARBA00004141"/>
    </source>
</evidence>
<dbReference type="PANTHER" id="PTHR11814">
    <property type="entry name" value="SULFATE TRANSPORTER"/>
    <property type="match status" value="1"/>
</dbReference>
<dbReference type="GO" id="GO:0055085">
    <property type="term" value="P:transmembrane transport"/>
    <property type="evidence" value="ECO:0007669"/>
    <property type="project" value="InterPro"/>
</dbReference>
<dbReference type="Proteomes" id="UP000244978">
    <property type="component" value="Unassembled WGS sequence"/>
</dbReference>
<feature type="transmembrane region" description="Helical" evidence="5">
    <location>
        <begin position="211"/>
        <end position="230"/>
    </location>
</feature>
<keyword evidence="8" id="KW-1185">Reference proteome</keyword>
<name>A0A2U1T236_9MICO</name>
<feature type="domain" description="STAS" evidence="6">
    <location>
        <begin position="432"/>
        <end position="527"/>
    </location>
</feature>
<dbReference type="InterPro" id="IPR001902">
    <property type="entry name" value="SLC26A/SulP_fam"/>
</dbReference>
<dbReference type="PROSITE" id="PS50801">
    <property type="entry name" value="STAS"/>
    <property type="match status" value="1"/>
</dbReference>
<feature type="transmembrane region" description="Helical" evidence="5">
    <location>
        <begin position="357"/>
        <end position="377"/>
    </location>
</feature>
<reference evidence="8" key="1">
    <citation type="submission" date="2018-04" db="EMBL/GenBank/DDBJ databases">
        <authorList>
            <person name="Liu S."/>
            <person name="Wang Z."/>
            <person name="Li J."/>
        </authorList>
    </citation>
    <scope>NUCLEOTIDE SEQUENCE [LARGE SCALE GENOMIC DNA]</scope>
    <source>
        <strain evidence="8">S1194</strain>
    </source>
</reference>
<organism evidence="7 8">
    <name type="scientific">Homoserinimonas hongtaonis</name>
    <dbReference type="NCBI Taxonomy" id="2079791"/>
    <lineage>
        <taxon>Bacteria</taxon>
        <taxon>Bacillati</taxon>
        <taxon>Actinomycetota</taxon>
        <taxon>Actinomycetes</taxon>
        <taxon>Micrococcales</taxon>
        <taxon>Microbacteriaceae</taxon>
        <taxon>Homoserinimonas</taxon>
    </lineage>
</organism>
<evidence type="ECO:0000256" key="5">
    <source>
        <dbReference type="SAM" id="Phobius"/>
    </source>
</evidence>
<evidence type="ECO:0000256" key="4">
    <source>
        <dbReference type="ARBA" id="ARBA00023136"/>
    </source>
</evidence>
<evidence type="ECO:0000256" key="2">
    <source>
        <dbReference type="ARBA" id="ARBA00022692"/>
    </source>
</evidence>
<comment type="subcellular location">
    <subcellularLocation>
        <location evidence="1">Membrane</location>
        <topology evidence="1">Multi-pass membrane protein</topology>
    </subcellularLocation>
</comment>
<dbReference type="SUPFAM" id="SSF52091">
    <property type="entry name" value="SpoIIaa-like"/>
    <property type="match status" value="1"/>
</dbReference>
<dbReference type="InterPro" id="IPR011547">
    <property type="entry name" value="SLC26A/SulP_dom"/>
</dbReference>
<evidence type="ECO:0000313" key="7">
    <source>
        <dbReference type="EMBL" id="PWB97910.1"/>
    </source>
</evidence>
<feature type="transmembrane region" description="Helical" evidence="5">
    <location>
        <begin position="25"/>
        <end position="45"/>
    </location>
</feature>
<dbReference type="Gene3D" id="3.30.750.24">
    <property type="entry name" value="STAS domain"/>
    <property type="match status" value="1"/>
</dbReference>
<evidence type="ECO:0000256" key="3">
    <source>
        <dbReference type="ARBA" id="ARBA00022989"/>
    </source>
</evidence>
<evidence type="ECO:0000259" key="6">
    <source>
        <dbReference type="PROSITE" id="PS50801"/>
    </source>
</evidence>
<keyword evidence="4 5" id="KW-0472">Membrane</keyword>
<comment type="caution">
    <text evidence="7">The sequence shown here is derived from an EMBL/GenBank/DDBJ whole genome shotgun (WGS) entry which is preliminary data.</text>
</comment>
<dbReference type="InterPro" id="IPR036513">
    <property type="entry name" value="STAS_dom_sf"/>
</dbReference>
<feature type="transmembrane region" description="Helical" evidence="5">
    <location>
        <begin position="52"/>
        <end position="73"/>
    </location>
</feature>
<feature type="transmembrane region" description="Helical" evidence="5">
    <location>
        <begin position="383"/>
        <end position="414"/>
    </location>
</feature>
<accession>A0A2U1T236</accession>
<dbReference type="EMBL" id="QEEX01000001">
    <property type="protein sequence ID" value="PWB97910.1"/>
    <property type="molecule type" value="Genomic_DNA"/>
</dbReference>
<gene>
    <name evidence="7" type="ORF">DF220_08760</name>
</gene>
<proteinExistence type="predicted"/>
<dbReference type="Pfam" id="PF01740">
    <property type="entry name" value="STAS"/>
    <property type="match status" value="1"/>
</dbReference>
<keyword evidence="2 5" id="KW-0812">Transmembrane</keyword>
<feature type="transmembrane region" description="Helical" evidence="5">
    <location>
        <begin position="250"/>
        <end position="269"/>
    </location>
</feature>
<feature type="transmembrane region" description="Helical" evidence="5">
    <location>
        <begin position="329"/>
        <end position="350"/>
    </location>
</feature>
<dbReference type="AlphaFoldDB" id="A0A2U1T236"/>
<dbReference type="Pfam" id="PF00916">
    <property type="entry name" value="Sulfate_transp"/>
    <property type="match status" value="1"/>
</dbReference>
<evidence type="ECO:0000313" key="8">
    <source>
        <dbReference type="Proteomes" id="UP000244978"/>
    </source>
</evidence>
<dbReference type="InterPro" id="IPR002645">
    <property type="entry name" value="STAS_dom"/>
</dbReference>
<sequence length="527" mass="55064">MRGLTMAALFPTLAGYQRSWLGRDLLAGFSAGAVVIPQAMAYATVADLPVQVGLYTCIVPMFVYALLGGSHAMSVSTTSTIATLTATTLVSAGVTSHSDNIPRDLVTLSMLVGVILLIARLLRLGSVVEVISRPTLIGLQAAVGVTVATGQLPKLLGEDTEESGHGFIRSLAAAIEAVPQANLATILLSAGSLAALFLFKRFIPAAPAPLIVAAGGIILVAVGVFSGLGVTVLKPLGQVVPTLTLPTFDHVLQLLPGAFAIAVLAFVETSAVGRSIREPGERPLDSNRELLATAGASLLGGLFQSLPAAGGFSQSAVNKNAGARSQVSAIVTVALALLVGLFLGSLIGLLPQATLASLVFFAMLGLIDVRTLAHLWHVSRRDFWVAMVTLAIGLAFGLLSAVAAGVVFTLLLLLTELSKPRVASSTDSEAQVTITLLEPLYTANVRATEQAILDEVDARPGVRIVILDLEVLQEISIAVLDGFEDLDHELSGRGVELRLRSMPRHVVRVAARTEWYARLARAGRVIP</sequence>
<keyword evidence="3 5" id="KW-1133">Transmembrane helix</keyword>
<protein>
    <submittedName>
        <fullName evidence="7">Sulfate transporter</fullName>
    </submittedName>
</protein>
<feature type="transmembrane region" description="Helical" evidence="5">
    <location>
        <begin position="105"/>
        <end position="122"/>
    </location>
</feature>
<feature type="transmembrane region" description="Helical" evidence="5">
    <location>
        <begin position="181"/>
        <end position="199"/>
    </location>
</feature>